<keyword evidence="4" id="KW-1185">Reference proteome</keyword>
<dbReference type="RefSeq" id="WP_232311649.1">
    <property type="nucleotide sequence ID" value="NZ_CP018839.1"/>
</dbReference>
<dbReference type="AlphaFoldDB" id="A0A1L6FA04"/>
<dbReference type="InterPro" id="IPR050237">
    <property type="entry name" value="ATP-dep_AMP-bd_enzyme"/>
</dbReference>
<dbReference type="InterPro" id="IPR042099">
    <property type="entry name" value="ANL_N_sf"/>
</dbReference>
<evidence type="ECO:0000256" key="1">
    <source>
        <dbReference type="ARBA" id="ARBA00022598"/>
    </source>
</evidence>
<organism evidence="3 4">
    <name type="scientific">Thauera chlorobenzoica</name>
    <dbReference type="NCBI Taxonomy" id="96773"/>
    <lineage>
        <taxon>Bacteria</taxon>
        <taxon>Pseudomonadati</taxon>
        <taxon>Pseudomonadota</taxon>
        <taxon>Betaproteobacteria</taxon>
        <taxon>Rhodocyclales</taxon>
        <taxon>Zoogloeaceae</taxon>
        <taxon>Thauera</taxon>
    </lineage>
</organism>
<dbReference type="Gene3D" id="3.30.300.30">
    <property type="match status" value="1"/>
</dbReference>
<accession>A0A1L6FA04</accession>
<dbReference type="Pfam" id="PF00501">
    <property type="entry name" value="AMP-binding"/>
    <property type="match status" value="1"/>
</dbReference>
<name>A0A1L6FA04_9RHOO</name>
<proteinExistence type="predicted"/>
<dbReference type="SUPFAM" id="SSF56801">
    <property type="entry name" value="Acetyl-CoA synthetase-like"/>
    <property type="match status" value="1"/>
</dbReference>
<feature type="domain" description="AMP-dependent synthetase/ligase" evidence="2">
    <location>
        <begin position="124"/>
        <end position="290"/>
    </location>
</feature>
<dbReference type="GO" id="GO:0016874">
    <property type="term" value="F:ligase activity"/>
    <property type="evidence" value="ECO:0007669"/>
    <property type="project" value="UniProtKB-KW"/>
</dbReference>
<dbReference type="PANTHER" id="PTHR43767:SF8">
    <property type="entry name" value="LONG-CHAIN-FATTY-ACID--COA LIGASE"/>
    <property type="match status" value="1"/>
</dbReference>
<sequence length="448" mass="47393">MMSPTPEAHALPLLAHASLEAPLAWRADGPISAARFLADARRVAALMPAGGHVLNVCADRYRFTVGLAASLLAGKVSLLPSTHTPETVRQLRHFAPDAFCLTDSFPCDIALLQMAWPELAPAEDAGPVPTLPPDRLVAWVFTSGSTGAPVPHAKRWGALVKNVRAEAERLGMLVHPHALVGTVPAQHMYGFESTVLISLLAGGSFWGARPFYPADIVAALEAIPSPRVLVTTPFHLRTLFSAELPVPPLDLLVSATAPLSANLAVDVETRLGCPLIEIYGCTETGQTATRRTALTAEWQLFPGVRLSMEDGRAIAHGGHVEAPTPLTDVVEPTAADRFLLHGRTADLVNVAGKRTSLGFLNHQLNAIPGVVDGSFFLPDEDDSDGIARLTAVVVAPGLDRSHLLAALRERIDPVFLPRPLLFADALPRNATGKLPRAALAALLGGGAA</sequence>
<dbReference type="InterPro" id="IPR000873">
    <property type="entry name" value="AMP-dep_synth/lig_dom"/>
</dbReference>
<dbReference type="PANTHER" id="PTHR43767">
    <property type="entry name" value="LONG-CHAIN-FATTY-ACID--COA LIGASE"/>
    <property type="match status" value="1"/>
</dbReference>
<dbReference type="InterPro" id="IPR045851">
    <property type="entry name" value="AMP-bd_C_sf"/>
</dbReference>
<protein>
    <submittedName>
        <fullName evidence="3">Acyl-CoA synthetase</fullName>
    </submittedName>
</protein>
<evidence type="ECO:0000313" key="4">
    <source>
        <dbReference type="Proteomes" id="UP000185739"/>
    </source>
</evidence>
<keyword evidence="1" id="KW-0436">Ligase</keyword>
<evidence type="ECO:0000313" key="3">
    <source>
        <dbReference type="EMBL" id="APR03606.1"/>
    </source>
</evidence>
<dbReference type="Gene3D" id="3.40.50.12780">
    <property type="entry name" value="N-terminal domain of ligase-like"/>
    <property type="match status" value="1"/>
</dbReference>
<dbReference type="STRING" id="96773.Tchl_0742"/>
<reference evidence="3 4" key="1">
    <citation type="submission" date="2016-12" db="EMBL/GenBank/DDBJ databases">
        <title>Complete genome sequence of Thauera chlorobenzoica, a Betaproteobacterium degrading haloaromatics anaerobically to CO2 and halides.</title>
        <authorList>
            <person name="Goris T."/>
            <person name="Mergelsberg M."/>
            <person name="Boll M."/>
        </authorList>
    </citation>
    <scope>NUCLEOTIDE SEQUENCE [LARGE SCALE GENOMIC DNA]</scope>
    <source>
        <strain evidence="3 4">3CB1</strain>
    </source>
</reference>
<gene>
    <name evidence="3" type="ORF">Tchl_0742</name>
</gene>
<dbReference type="EMBL" id="CP018839">
    <property type="protein sequence ID" value="APR03606.1"/>
    <property type="molecule type" value="Genomic_DNA"/>
</dbReference>
<dbReference type="Proteomes" id="UP000185739">
    <property type="component" value="Chromosome"/>
</dbReference>
<dbReference type="KEGG" id="tcl:Tchl_0742"/>
<evidence type="ECO:0000259" key="2">
    <source>
        <dbReference type="Pfam" id="PF00501"/>
    </source>
</evidence>